<dbReference type="GeneID" id="36586121"/>
<evidence type="ECO:0000256" key="15">
    <source>
        <dbReference type="ARBA" id="ARBA00023136"/>
    </source>
</evidence>
<keyword evidence="6" id="KW-0812">Transmembrane</keyword>
<dbReference type="InterPro" id="IPR003097">
    <property type="entry name" value="CysJ-like_FAD-binding"/>
</dbReference>
<dbReference type="GO" id="GO:0050660">
    <property type="term" value="F:flavin adenine dinucleotide binding"/>
    <property type="evidence" value="ECO:0007669"/>
    <property type="project" value="TreeGrafter"/>
</dbReference>
<evidence type="ECO:0000256" key="9">
    <source>
        <dbReference type="ARBA" id="ARBA00022857"/>
    </source>
</evidence>
<dbReference type="PROSITE" id="PS51384">
    <property type="entry name" value="FAD_FR"/>
    <property type="match status" value="1"/>
</dbReference>
<dbReference type="PIRSF" id="PIRSF000208">
    <property type="entry name" value="P450R"/>
    <property type="match status" value="1"/>
</dbReference>
<evidence type="ECO:0000256" key="8">
    <source>
        <dbReference type="ARBA" id="ARBA00022827"/>
    </source>
</evidence>
<dbReference type="AlphaFoldDB" id="A0A2J6TFJ1"/>
<keyword evidence="13" id="KW-0756">Sterol biosynthesis</keyword>
<dbReference type="OrthoDB" id="1856718at2759"/>
<keyword evidence="22" id="KW-1185">Reference proteome</keyword>
<reference evidence="21 22" key="1">
    <citation type="submission" date="2016-04" db="EMBL/GenBank/DDBJ databases">
        <title>A degradative enzymes factory behind the ericoid mycorrhizal symbiosis.</title>
        <authorList>
            <consortium name="DOE Joint Genome Institute"/>
            <person name="Martino E."/>
            <person name="Morin E."/>
            <person name="Grelet G."/>
            <person name="Kuo A."/>
            <person name="Kohler A."/>
            <person name="Daghino S."/>
            <person name="Barry K."/>
            <person name="Choi C."/>
            <person name="Cichocki N."/>
            <person name="Clum A."/>
            <person name="Copeland A."/>
            <person name="Hainaut M."/>
            <person name="Haridas S."/>
            <person name="Labutti K."/>
            <person name="Lindquist E."/>
            <person name="Lipzen A."/>
            <person name="Khouja H.-R."/>
            <person name="Murat C."/>
            <person name="Ohm R."/>
            <person name="Olson A."/>
            <person name="Spatafora J."/>
            <person name="Veneault-Fourrey C."/>
            <person name="Henrissat B."/>
            <person name="Grigoriev I."/>
            <person name="Martin F."/>
            <person name="Perotto S."/>
        </authorList>
    </citation>
    <scope>NUCLEOTIDE SEQUENCE [LARGE SCALE GENOMIC DNA]</scope>
    <source>
        <strain evidence="21 22">E</strain>
    </source>
</reference>
<dbReference type="GO" id="GO:0010181">
    <property type="term" value="F:FMN binding"/>
    <property type="evidence" value="ECO:0007669"/>
    <property type="project" value="InterPro"/>
</dbReference>
<feature type="domain" description="FAD-binding FR-type" evidence="20">
    <location>
        <begin position="277"/>
        <end position="532"/>
    </location>
</feature>
<dbReference type="GO" id="GO:0003958">
    <property type="term" value="F:NADPH-hemoprotein reductase activity"/>
    <property type="evidence" value="ECO:0007669"/>
    <property type="project" value="UniProtKB-EC"/>
</dbReference>
<keyword evidence="7 18" id="KW-0256">Endoplasmic reticulum</keyword>
<dbReference type="Gene3D" id="3.40.50.80">
    <property type="entry name" value="Nucleotide-binding domain of ferredoxin-NADP reductase (FNR) module"/>
    <property type="match status" value="1"/>
</dbReference>
<keyword evidence="9 18" id="KW-0521">NADP</keyword>
<evidence type="ECO:0000256" key="12">
    <source>
        <dbReference type="ARBA" id="ARBA00023002"/>
    </source>
</evidence>
<dbReference type="InterPro" id="IPR029039">
    <property type="entry name" value="Flavoprotein-like_sf"/>
</dbReference>
<evidence type="ECO:0000259" key="20">
    <source>
        <dbReference type="PROSITE" id="PS51384"/>
    </source>
</evidence>
<keyword evidence="16" id="KW-1207">Sterol metabolism</keyword>
<dbReference type="PANTHER" id="PTHR19384">
    <property type="entry name" value="NITRIC OXIDE SYNTHASE-RELATED"/>
    <property type="match status" value="1"/>
</dbReference>
<keyword evidence="8" id="KW-0274">FAD</keyword>
<dbReference type="InterPro" id="IPR017927">
    <property type="entry name" value="FAD-bd_FR_type"/>
</dbReference>
<keyword evidence="5" id="KW-0288">FMN</keyword>
<evidence type="ECO:0000313" key="21">
    <source>
        <dbReference type="EMBL" id="PMD61797.1"/>
    </source>
</evidence>
<evidence type="ECO:0000256" key="2">
    <source>
        <dbReference type="ARBA" id="ARBA00001974"/>
    </source>
</evidence>
<dbReference type="InterPro" id="IPR008254">
    <property type="entry name" value="Flavodoxin/NO_synth"/>
</dbReference>
<dbReference type="Gene3D" id="2.40.30.10">
    <property type="entry name" value="Translation factors"/>
    <property type="match status" value="1"/>
</dbReference>
<dbReference type="Proteomes" id="UP000235371">
    <property type="component" value="Unassembled WGS sequence"/>
</dbReference>
<evidence type="ECO:0000256" key="1">
    <source>
        <dbReference type="ARBA" id="ARBA00001917"/>
    </source>
</evidence>
<keyword evidence="4" id="KW-0285">Flavoprotein</keyword>
<keyword evidence="11" id="KW-1133">Transmembrane helix</keyword>
<dbReference type="EMBL" id="KZ613786">
    <property type="protein sequence ID" value="PMD61797.1"/>
    <property type="molecule type" value="Genomic_DNA"/>
</dbReference>
<dbReference type="RefSeq" id="XP_024738701.1">
    <property type="nucleotide sequence ID" value="XM_024878044.1"/>
</dbReference>
<dbReference type="GO" id="GO:0005789">
    <property type="term" value="C:endoplasmic reticulum membrane"/>
    <property type="evidence" value="ECO:0007669"/>
    <property type="project" value="UniProtKB-SubCell"/>
</dbReference>
<name>A0A2J6TFJ1_9HELO</name>
<organism evidence="21 22">
    <name type="scientific">Hyaloscypha bicolor E</name>
    <dbReference type="NCBI Taxonomy" id="1095630"/>
    <lineage>
        <taxon>Eukaryota</taxon>
        <taxon>Fungi</taxon>
        <taxon>Dikarya</taxon>
        <taxon>Ascomycota</taxon>
        <taxon>Pezizomycotina</taxon>
        <taxon>Leotiomycetes</taxon>
        <taxon>Helotiales</taxon>
        <taxon>Hyaloscyphaceae</taxon>
        <taxon>Hyaloscypha</taxon>
        <taxon>Hyaloscypha bicolor</taxon>
    </lineage>
</organism>
<dbReference type="PRINTS" id="PR00371">
    <property type="entry name" value="FPNCR"/>
</dbReference>
<keyword evidence="3" id="KW-0444">Lipid biosynthesis</keyword>
<dbReference type="SUPFAM" id="SSF52343">
    <property type="entry name" value="Ferredoxin reductase-like, C-terminal NADP-linked domain"/>
    <property type="match status" value="1"/>
</dbReference>
<dbReference type="InterPro" id="IPR039261">
    <property type="entry name" value="FNR_nucleotide-bd"/>
</dbReference>
<dbReference type="EC" id="1.6.2.4" evidence="18"/>
<keyword evidence="15 18" id="KW-0472">Membrane</keyword>
<evidence type="ECO:0000256" key="7">
    <source>
        <dbReference type="ARBA" id="ARBA00022824"/>
    </source>
</evidence>
<evidence type="ECO:0000256" key="14">
    <source>
        <dbReference type="ARBA" id="ARBA00023098"/>
    </source>
</evidence>
<comment type="similarity">
    <text evidence="18">In the C-terminal section; belongs to the flavoprotein pyridine nucleotide cytochrome reductase family.</text>
</comment>
<dbReference type="SUPFAM" id="SSF52218">
    <property type="entry name" value="Flavoproteins"/>
    <property type="match status" value="1"/>
</dbReference>
<accession>A0A2J6TFJ1</accession>
<feature type="domain" description="Flavodoxin-like" evidence="19">
    <location>
        <begin position="80"/>
        <end position="225"/>
    </location>
</feature>
<keyword evidence="14" id="KW-0443">Lipid metabolism</keyword>
<dbReference type="InterPro" id="IPR001433">
    <property type="entry name" value="OxRdtase_FAD/NAD-bd"/>
</dbReference>
<dbReference type="Pfam" id="PF00258">
    <property type="entry name" value="Flavodoxin_1"/>
    <property type="match status" value="1"/>
</dbReference>
<evidence type="ECO:0000256" key="13">
    <source>
        <dbReference type="ARBA" id="ARBA00023011"/>
    </source>
</evidence>
<dbReference type="InterPro" id="IPR023173">
    <property type="entry name" value="NADPH_Cyt_P450_Rdtase_alpha"/>
</dbReference>
<keyword evidence="12 18" id="KW-0560">Oxidoreductase</keyword>
<dbReference type="InterPro" id="IPR023208">
    <property type="entry name" value="P450R"/>
</dbReference>
<protein>
    <recommendedName>
        <fullName evidence="18">NADPH--cytochrome P450 reductase</fullName>
        <ecNumber evidence="18">1.6.2.4</ecNumber>
    </recommendedName>
</protein>
<evidence type="ECO:0000256" key="17">
    <source>
        <dbReference type="ARBA" id="ARBA00023221"/>
    </source>
</evidence>
<dbReference type="STRING" id="1095630.A0A2J6TFJ1"/>
<proteinExistence type="inferred from homology"/>
<comment type="cofactor">
    <cofactor evidence="1">
        <name>FMN</name>
        <dbReference type="ChEBI" id="CHEBI:58210"/>
    </cofactor>
</comment>
<evidence type="ECO:0000259" key="19">
    <source>
        <dbReference type="PROSITE" id="PS50902"/>
    </source>
</evidence>
<evidence type="ECO:0000256" key="3">
    <source>
        <dbReference type="ARBA" id="ARBA00022516"/>
    </source>
</evidence>
<evidence type="ECO:0000313" key="22">
    <source>
        <dbReference type="Proteomes" id="UP000235371"/>
    </source>
</evidence>
<comment type="function">
    <text evidence="18">This enzyme is required for electron transfer from NADP to cytochrome P450.</text>
</comment>
<dbReference type="PRINTS" id="PR00369">
    <property type="entry name" value="FLAVODOXIN"/>
</dbReference>
<evidence type="ECO:0000256" key="6">
    <source>
        <dbReference type="ARBA" id="ARBA00022692"/>
    </source>
</evidence>
<evidence type="ECO:0000256" key="10">
    <source>
        <dbReference type="ARBA" id="ARBA00022955"/>
    </source>
</evidence>
<dbReference type="Pfam" id="PF00667">
    <property type="entry name" value="FAD_binding_1"/>
    <property type="match status" value="1"/>
</dbReference>
<comment type="cofactor">
    <cofactor evidence="2">
        <name>FAD</name>
        <dbReference type="ChEBI" id="CHEBI:57692"/>
    </cofactor>
</comment>
<comment type="catalytic activity">
    <reaction evidence="18">
        <text>2 oxidized [cytochrome P450] + NADPH = 2 reduced [cytochrome P450] + NADP(+) + H(+)</text>
        <dbReference type="Rhea" id="RHEA:24040"/>
        <dbReference type="Rhea" id="RHEA-COMP:14627"/>
        <dbReference type="Rhea" id="RHEA-COMP:14628"/>
        <dbReference type="ChEBI" id="CHEBI:15378"/>
        <dbReference type="ChEBI" id="CHEBI:55376"/>
        <dbReference type="ChEBI" id="CHEBI:57783"/>
        <dbReference type="ChEBI" id="CHEBI:58349"/>
        <dbReference type="ChEBI" id="CHEBI:60344"/>
        <dbReference type="EC" id="1.6.2.4"/>
    </reaction>
</comment>
<dbReference type="SUPFAM" id="SSF63380">
    <property type="entry name" value="Riboflavin synthase domain-like"/>
    <property type="match status" value="1"/>
</dbReference>
<dbReference type="InterPro" id="IPR017938">
    <property type="entry name" value="Riboflavin_synthase-like_b-brl"/>
</dbReference>
<dbReference type="Gene3D" id="1.20.990.10">
    <property type="entry name" value="NADPH-cytochrome p450 Reductase, Chain A, domain 3"/>
    <property type="match status" value="1"/>
</dbReference>
<evidence type="ECO:0000256" key="4">
    <source>
        <dbReference type="ARBA" id="ARBA00022630"/>
    </source>
</evidence>
<evidence type="ECO:0000256" key="5">
    <source>
        <dbReference type="ARBA" id="ARBA00022643"/>
    </source>
</evidence>
<evidence type="ECO:0000256" key="16">
    <source>
        <dbReference type="ARBA" id="ARBA00023166"/>
    </source>
</evidence>
<dbReference type="InterPro" id="IPR001094">
    <property type="entry name" value="Flavdoxin-like"/>
</dbReference>
<dbReference type="PANTHER" id="PTHR19384:SF108">
    <property type="entry name" value="NADPH--CYTOCHROME P450 REDUCTASE"/>
    <property type="match status" value="1"/>
</dbReference>
<keyword evidence="10" id="KW-0752">Steroid biosynthesis</keyword>
<dbReference type="GO" id="GO:0005829">
    <property type="term" value="C:cytosol"/>
    <property type="evidence" value="ECO:0007669"/>
    <property type="project" value="TreeGrafter"/>
</dbReference>
<dbReference type="InterPro" id="IPR001709">
    <property type="entry name" value="Flavoprot_Pyr_Nucl_cyt_Rdtase"/>
</dbReference>
<evidence type="ECO:0000256" key="18">
    <source>
        <dbReference type="PIRNR" id="PIRNR000208"/>
    </source>
</evidence>
<dbReference type="InParanoid" id="A0A2J6TFJ1"/>
<comment type="subcellular location">
    <subcellularLocation>
        <location evidence="18">Endoplasmic reticulum membrane</location>
    </subcellularLocation>
</comment>
<dbReference type="FunFam" id="3.40.50.360:FF:000036">
    <property type="entry name" value="NADPH--cytochrome P450 reductase"/>
    <property type="match status" value="1"/>
</dbReference>
<dbReference type="Pfam" id="PF00175">
    <property type="entry name" value="NAD_binding_1"/>
    <property type="match status" value="1"/>
</dbReference>
<sequence length="688" mass="76143">MVDPSLFAGVESLLQQAQKDDFAFLALIILTGIFYNVYIKEKPDPYHHVWFEKPQTADANAKGADTRDIGVKLEESKKDLVIFWGSQSGTAEGFANRLVRDCRSRFGLDALSADLSDYDPESISNIPSTKLAIFIISTYGEGDPSDNATQFLSWLDTNKTVQFSKLSYAAFGLGNKKYKFYNKVVDVVVEALDRSGAISLLPVGKADDSNGTTEEDFTGWKQSLFSLFRGTLGFVERPAQYEPTLKVIEDTSLDIIDLHLGEPIKSKTAKKGSTQTSPIQPLPVKTAKKLLATEERNCLHLDLSLHDFPELKYKTGDHLAVWPSNPSSEINILVSALGLQLRTETPLLIQGLESGVKVKVPSPTTWQALLQHYLEISGPVPRETVLSLAQFALDESSKATLKQLGEDKDAYHTYCSMNHVTLGRLLTSLNPTPGAWSGIPLSFILESLPVLAPRYYSISSSSIVSPKTVSITVATSSEPSPGHSICVPGLTTSYLSSLESHTRSITSTEFTFPSDSQLTLYAQVRTSKFRLPTLPKHPIILVASGSGLAPFLGFLDERARLTSIGREVGHSLLFFGCRSPLEYLYKSELEALQTSSQEIEVVSAFSREAGKEKKYVQDRVEEKAEEVCRMLVEENAYFYICGSASMARDVKARVEGMLGKKMGWGEQEVREWSEGLRRGRRWQEDVWG</sequence>
<keyword evidence="17" id="KW-0753">Steroid metabolism</keyword>
<dbReference type="PROSITE" id="PS50902">
    <property type="entry name" value="FLAVODOXIN_LIKE"/>
    <property type="match status" value="1"/>
</dbReference>
<dbReference type="GO" id="GO:0016126">
    <property type="term" value="P:sterol biosynthetic process"/>
    <property type="evidence" value="ECO:0007669"/>
    <property type="project" value="UniProtKB-KW"/>
</dbReference>
<gene>
    <name evidence="21" type="ORF">K444DRAFT_588075</name>
</gene>
<dbReference type="Gene3D" id="3.40.50.360">
    <property type="match status" value="1"/>
</dbReference>
<evidence type="ECO:0000256" key="11">
    <source>
        <dbReference type="ARBA" id="ARBA00022989"/>
    </source>
</evidence>